<keyword evidence="1" id="KW-1133">Transmembrane helix</keyword>
<accession>A0ABT8KTQ8</accession>
<feature type="transmembrane region" description="Helical" evidence="1">
    <location>
        <begin position="65"/>
        <end position="83"/>
    </location>
</feature>
<feature type="transmembrane region" description="Helical" evidence="1">
    <location>
        <begin position="246"/>
        <end position="266"/>
    </location>
</feature>
<dbReference type="RefSeq" id="WP_346753037.1">
    <property type="nucleotide sequence ID" value="NZ_JAUJEA010000006.1"/>
</dbReference>
<proteinExistence type="predicted"/>
<sequence>MQFITNPIYVLAILCLNIVISEWLSKKKFFKHLGTSLLVIILTAVLANIGMIPTASDNSPVYEGIFIYVAPIAIFFLLLGVHIKQLKAAGLPMMLMFLIGSGATAIGAIISIYLISGEAVFGSIFHAIAGMMTGTYTGGSINFNTIALHYNVMREGNLFAGIVAADSFLTTIWMIATIAIPKYFQKRFPRKSLSGQKNHISQELTDANEGREKVEPNDVALLLAIALFSLWISNTIATWFQNLGVNIPAILIVTTLALIIAQLPIIQKIKGARLLGIYSVYLFLATIGAYCELIAFPKLGDLAITILIFTTIIVVVHGLIIYGIGALLKQDWDLISVASQANIGGAGTALALAKSLNRNDLLLPGILVSALGNGIGTYLGFLVAYYFN</sequence>
<feature type="transmembrane region" description="Helical" evidence="1">
    <location>
        <begin position="36"/>
        <end position="53"/>
    </location>
</feature>
<feature type="transmembrane region" description="Helical" evidence="1">
    <location>
        <begin position="95"/>
        <end position="115"/>
    </location>
</feature>
<feature type="transmembrane region" description="Helical" evidence="1">
    <location>
        <begin position="219"/>
        <end position="240"/>
    </location>
</feature>
<feature type="transmembrane region" description="Helical" evidence="1">
    <location>
        <begin position="365"/>
        <end position="387"/>
    </location>
</feature>
<protein>
    <submittedName>
        <fullName evidence="2">DUF819 family protein</fullName>
    </submittedName>
</protein>
<dbReference type="Pfam" id="PF05684">
    <property type="entry name" value="DUF819"/>
    <property type="match status" value="1"/>
</dbReference>
<feature type="transmembrane region" description="Helical" evidence="1">
    <location>
        <begin position="278"/>
        <end position="296"/>
    </location>
</feature>
<dbReference type="InterPro" id="IPR008537">
    <property type="entry name" value="DUF819"/>
</dbReference>
<feature type="transmembrane region" description="Helical" evidence="1">
    <location>
        <begin position="302"/>
        <end position="322"/>
    </location>
</feature>
<evidence type="ECO:0000313" key="3">
    <source>
        <dbReference type="Proteomes" id="UP001172082"/>
    </source>
</evidence>
<keyword evidence="3" id="KW-1185">Reference proteome</keyword>
<dbReference type="PANTHER" id="PTHR34289">
    <property type="entry name" value="PROTEIN, PUTATIVE (DUF819)-RELATED"/>
    <property type="match status" value="1"/>
</dbReference>
<keyword evidence="1" id="KW-0812">Transmembrane</keyword>
<feature type="transmembrane region" description="Helical" evidence="1">
    <location>
        <begin position="158"/>
        <end position="180"/>
    </location>
</feature>
<dbReference type="EMBL" id="JAUJEA010000006">
    <property type="protein sequence ID" value="MDN5203013.1"/>
    <property type="molecule type" value="Genomic_DNA"/>
</dbReference>
<gene>
    <name evidence="2" type="ORF">QQ008_16605</name>
</gene>
<reference evidence="2" key="1">
    <citation type="submission" date="2023-06" db="EMBL/GenBank/DDBJ databases">
        <title>Genomic of Parafulvivirga corallium.</title>
        <authorList>
            <person name="Wang G."/>
        </authorList>
    </citation>
    <scope>NUCLEOTIDE SEQUENCE</scope>
    <source>
        <strain evidence="2">BMA10</strain>
    </source>
</reference>
<keyword evidence="1" id="KW-0472">Membrane</keyword>
<evidence type="ECO:0000313" key="2">
    <source>
        <dbReference type="EMBL" id="MDN5203013.1"/>
    </source>
</evidence>
<comment type="caution">
    <text evidence="2">The sequence shown here is derived from an EMBL/GenBank/DDBJ whole genome shotgun (WGS) entry which is preliminary data.</text>
</comment>
<name>A0ABT8KTQ8_9BACT</name>
<organism evidence="2 3">
    <name type="scientific">Splendidivirga corallicola</name>
    <dbReference type="NCBI Taxonomy" id="3051826"/>
    <lineage>
        <taxon>Bacteria</taxon>
        <taxon>Pseudomonadati</taxon>
        <taxon>Bacteroidota</taxon>
        <taxon>Cytophagia</taxon>
        <taxon>Cytophagales</taxon>
        <taxon>Splendidivirgaceae</taxon>
        <taxon>Splendidivirga</taxon>
    </lineage>
</organism>
<dbReference type="Proteomes" id="UP001172082">
    <property type="component" value="Unassembled WGS sequence"/>
</dbReference>
<feature type="transmembrane region" description="Helical" evidence="1">
    <location>
        <begin position="6"/>
        <end position="24"/>
    </location>
</feature>
<dbReference type="PANTHER" id="PTHR34289:SF8">
    <property type="entry name" value="DUF819 DOMAIN-CONTAINING PROTEIN"/>
    <property type="match status" value="1"/>
</dbReference>
<evidence type="ECO:0000256" key="1">
    <source>
        <dbReference type="SAM" id="Phobius"/>
    </source>
</evidence>